<evidence type="ECO:0000313" key="3">
    <source>
        <dbReference type="Proteomes" id="UP000779574"/>
    </source>
</evidence>
<dbReference type="Proteomes" id="UP000779574">
    <property type="component" value="Unassembled WGS sequence"/>
</dbReference>
<name>A0A9P8E6D3_AURME</name>
<keyword evidence="1" id="KW-0175">Coiled coil</keyword>
<organism evidence="2 3">
    <name type="scientific">Aureobasidium melanogenum</name>
    <name type="common">Aureobasidium pullulans var. melanogenum</name>
    <dbReference type="NCBI Taxonomy" id="46634"/>
    <lineage>
        <taxon>Eukaryota</taxon>
        <taxon>Fungi</taxon>
        <taxon>Dikarya</taxon>
        <taxon>Ascomycota</taxon>
        <taxon>Pezizomycotina</taxon>
        <taxon>Dothideomycetes</taxon>
        <taxon>Dothideomycetidae</taxon>
        <taxon>Dothideales</taxon>
        <taxon>Saccotheciaceae</taxon>
        <taxon>Aureobasidium</taxon>
    </lineage>
</organism>
<dbReference type="OrthoDB" id="10254945at2759"/>
<feature type="coiled-coil region" evidence="1">
    <location>
        <begin position="530"/>
        <end position="557"/>
    </location>
</feature>
<proteinExistence type="predicted"/>
<comment type="caution">
    <text evidence="2">The sequence shown here is derived from an EMBL/GenBank/DDBJ whole genome shotgun (WGS) entry which is preliminary data.</text>
</comment>
<feature type="non-terminal residue" evidence="2">
    <location>
        <position position="568"/>
    </location>
</feature>
<dbReference type="EMBL" id="JAHFXF010000881">
    <property type="protein sequence ID" value="KAG9681424.1"/>
    <property type="molecule type" value="Genomic_DNA"/>
</dbReference>
<protein>
    <submittedName>
        <fullName evidence="2">Uncharacterized protein</fullName>
    </submittedName>
</protein>
<gene>
    <name evidence="2" type="ORF">KCU76_g14507</name>
</gene>
<accession>A0A9P8E6D3</accession>
<evidence type="ECO:0000313" key="2">
    <source>
        <dbReference type="EMBL" id="KAG9681424.1"/>
    </source>
</evidence>
<reference evidence="2" key="1">
    <citation type="journal article" date="2021" name="J Fungi (Basel)">
        <title>Virulence traits and population genomics of the black yeast Aureobasidium melanogenum.</title>
        <authorList>
            <person name="Cernosa A."/>
            <person name="Sun X."/>
            <person name="Gostincar C."/>
            <person name="Fang C."/>
            <person name="Gunde-Cimerman N."/>
            <person name="Song Z."/>
        </authorList>
    </citation>
    <scope>NUCLEOTIDE SEQUENCE</scope>
    <source>
        <strain evidence="2">EXF-9911</strain>
    </source>
</reference>
<evidence type="ECO:0000256" key="1">
    <source>
        <dbReference type="SAM" id="Coils"/>
    </source>
</evidence>
<dbReference type="AlphaFoldDB" id="A0A9P8E6D3"/>
<reference evidence="2" key="2">
    <citation type="submission" date="2021-08" db="EMBL/GenBank/DDBJ databases">
        <authorList>
            <person name="Gostincar C."/>
            <person name="Sun X."/>
            <person name="Song Z."/>
            <person name="Gunde-Cimerman N."/>
        </authorList>
    </citation>
    <scope>NUCLEOTIDE SEQUENCE</scope>
    <source>
        <strain evidence="2">EXF-9911</strain>
    </source>
</reference>
<sequence>MVPFDTSRNRAELNLQEILGEHPFPELKHYSGIPGYEDASDWHGSDPILSSLSVGSLARFGAINVDPQTNLLTVPIYPAVDESLKNKYFDPQGSPKYNDAQFHPIFRRKNFPSIDDYDYEHLKPVLKVATEFLSSFDTLGFFKGLFHARKFSGSPEEQRRLGKGMLWKFSPRNIGSWEEAMETMQQLRELSDYVTWQYDDDRSGVKQALMCTYQDPTKPIYPAGHVFFKPQGYYTQICMSTKYRDALERKHRVDDIHPELDQYAADLRTRFQMAMTMVHEIAHAFHNIFNPTGHFQKHEPFMNDGRMAELGYAIIKHLFGNVIQVAGANPEHLGVPFGFYFFDWPDSANRGLKKVMRYSLAKAGVKTHTYYVLPMSYILKVLHPQFWTDEVMRYGTIASLRPPKLLGVRYRYDDYKLWLDEQPPDMEFEASLPADELQPDVAEGIITRDEAAPLDFHSEAFRDQLRNLATHTRPWEFVKDLNMKYFPLTWDLIDRFDTEANISGNVVEPLNADPTLSDRVRRAQLRAFIRETKSRKMKEKKQKMDKRKERLDILRKNKVSRVEKVKKV</sequence>